<evidence type="ECO:0000313" key="4">
    <source>
        <dbReference type="Proteomes" id="UP000747542"/>
    </source>
</evidence>
<feature type="domain" description="MADF" evidence="2">
    <location>
        <begin position="15"/>
        <end position="113"/>
    </location>
</feature>
<dbReference type="SMART" id="SM00595">
    <property type="entry name" value="MADF"/>
    <property type="match status" value="1"/>
</dbReference>
<gene>
    <name evidence="3" type="ORF">Hamer_G013991</name>
</gene>
<dbReference type="PANTHER" id="PTHR21505">
    <property type="entry name" value="MADF DOMAIN-CONTAINING PROTEIN-RELATED"/>
    <property type="match status" value="1"/>
</dbReference>
<dbReference type="PROSITE" id="PS51029">
    <property type="entry name" value="MADF"/>
    <property type="match status" value="1"/>
</dbReference>
<protein>
    <submittedName>
        <fullName evidence="3">Putative Alcohol dehydrogenase transcription factor Myb/SANT-like-containing protein 34</fullName>
    </submittedName>
</protein>
<organism evidence="3 4">
    <name type="scientific">Homarus americanus</name>
    <name type="common">American lobster</name>
    <dbReference type="NCBI Taxonomy" id="6706"/>
    <lineage>
        <taxon>Eukaryota</taxon>
        <taxon>Metazoa</taxon>
        <taxon>Ecdysozoa</taxon>
        <taxon>Arthropoda</taxon>
        <taxon>Crustacea</taxon>
        <taxon>Multicrustacea</taxon>
        <taxon>Malacostraca</taxon>
        <taxon>Eumalacostraca</taxon>
        <taxon>Eucarida</taxon>
        <taxon>Decapoda</taxon>
        <taxon>Pleocyemata</taxon>
        <taxon>Astacidea</taxon>
        <taxon>Nephropoidea</taxon>
        <taxon>Nephropidae</taxon>
        <taxon>Homarus</taxon>
    </lineage>
</organism>
<dbReference type="AlphaFoldDB" id="A0A8J5JSP9"/>
<feature type="compositionally biased region" description="Pro residues" evidence="1">
    <location>
        <begin position="174"/>
        <end position="184"/>
    </location>
</feature>
<evidence type="ECO:0000256" key="1">
    <source>
        <dbReference type="SAM" id="MobiDB-lite"/>
    </source>
</evidence>
<dbReference type="PANTHER" id="PTHR21505:SF12">
    <property type="entry name" value="MADF DOMAIN-CONTAINING PROTEIN-RELATED"/>
    <property type="match status" value="1"/>
</dbReference>
<dbReference type="Proteomes" id="UP000747542">
    <property type="component" value="Unassembled WGS sequence"/>
</dbReference>
<name>A0A8J5JSP9_HOMAM</name>
<dbReference type="EMBL" id="JAHLQT010029499">
    <property type="protein sequence ID" value="KAG7161358.1"/>
    <property type="molecule type" value="Genomic_DNA"/>
</dbReference>
<proteinExistence type="predicted"/>
<comment type="caution">
    <text evidence="3">The sequence shown here is derived from an EMBL/GenBank/DDBJ whole genome shotgun (WGS) entry which is preliminary data.</text>
</comment>
<evidence type="ECO:0000259" key="2">
    <source>
        <dbReference type="PROSITE" id="PS51029"/>
    </source>
</evidence>
<feature type="region of interest" description="Disordered" evidence="1">
    <location>
        <begin position="158"/>
        <end position="198"/>
    </location>
</feature>
<accession>A0A8J5JSP9</accession>
<keyword evidence="4" id="KW-1185">Reference proteome</keyword>
<dbReference type="Pfam" id="PF10545">
    <property type="entry name" value="MADF_DNA_bdg"/>
    <property type="match status" value="1"/>
</dbReference>
<dbReference type="InterPro" id="IPR006578">
    <property type="entry name" value="MADF-dom"/>
</dbReference>
<reference evidence="3" key="1">
    <citation type="journal article" date="2021" name="Sci. Adv.">
        <title>The American lobster genome reveals insights on longevity, neural, and immune adaptations.</title>
        <authorList>
            <person name="Polinski J.M."/>
            <person name="Zimin A.V."/>
            <person name="Clark K.F."/>
            <person name="Kohn A.B."/>
            <person name="Sadowski N."/>
            <person name="Timp W."/>
            <person name="Ptitsyn A."/>
            <person name="Khanna P."/>
            <person name="Romanova D.Y."/>
            <person name="Williams P."/>
            <person name="Greenwood S.J."/>
            <person name="Moroz L.L."/>
            <person name="Walt D.R."/>
            <person name="Bodnar A.G."/>
        </authorList>
    </citation>
    <scope>NUCLEOTIDE SEQUENCE</scope>
    <source>
        <strain evidence="3">GMGI-L3</strain>
    </source>
</reference>
<sequence length="280" mass="31698">MDSAEIPWRRESQLALIQKVKELPTLWDVTNILYHKKGIKRKAYQLVCDHLKQKFPELQYLNAGTVKTKFNHLRTYYQRELKKIQKTAIGTEVKTESKWEYFRHCSFIHTTQQLLDNVAENTVAPEAFADQHQHLEGEAEGNEDEFCPLITSITSGGNSIMVPTKSEALSPTRSTPPLPVPPTPTLLSAQPSSAHNPKWQERVKKRKSDAVDASSQTMDNDEAIVKTEQKRTPSTVLSHGQRIGGVIDTVWEQLPPANRRKLLADLLFVLAKHVSGDEQV</sequence>
<evidence type="ECO:0000313" key="3">
    <source>
        <dbReference type="EMBL" id="KAG7161358.1"/>
    </source>
</evidence>